<feature type="transmembrane region" description="Helical" evidence="1">
    <location>
        <begin position="12"/>
        <end position="31"/>
    </location>
</feature>
<protein>
    <recommendedName>
        <fullName evidence="4">Nitrogen fixation protein FixH</fullName>
    </recommendedName>
</protein>
<keyword evidence="1" id="KW-0472">Membrane</keyword>
<dbReference type="OrthoDB" id="1493774at2"/>
<keyword evidence="1" id="KW-1133">Transmembrane helix</keyword>
<proteinExistence type="predicted"/>
<evidence type="ECO:0000256" key="1">
    <source>
        <dbReference type="SAM" id="Phobius"/>
    </source>
</evidence>
<name>A0A4Q1C2I1_9BACT</name>
<comment type="caution">
    <text evidence="2">The sequence shown here is derived from an EMBL/GenBank/DDBJ whole genome shotgun (WGS) entry which is preliminary data.</text>
</comment>
<dbReference type="Pfam" id="PF05751">
    <property type="entry name" value="FixH"/>
    <property type="match status" value="1"/>
</dbReference>
<dbReference type="InterPro" id="IPR008620">
    <property type="entry name" value="FixH"/>
</dbReference>
<evidence type="ECO:0000313" key="3">
    <source>
        <dbReference type="Proteomes" id="UP000289455"/>
    </source>
</evidence>
<evidence type="ECO:0008006" key="4">
    <source>
        <dbReference type="Google" id="ProtNLM"/>
    </source>
</evidence>
<dbReference type="AlphaFoldDB" id="A0A4Q1C2I1"/>
<keyword evidence="1" id="KW-0812">Transmembrane</keyword>
<organism evidence="2 3">
    <name type="scientific">Aquirufa rosea</name>
    <dbReference type="NCBI Taxonomy" id="2509241"/>
    <lineage>
        <taxon>Bacteria</taxon>
        <taxon>Pseudomonadati</taxon>
        <taxon>Bacteroidota</taxon>
        <taxon>Cytophagia</taxon>
        <taxon>Cytophagales</taxon>
        <taxon>Flectobacillaceae</taxon>
        <taxon>Aquirufa</taxon>
    </lineage>
</organism>
<gene>
    <name evidence="2" type="ORF">ESB04_01630</name>
</gene>
<dbReference type="EMBL" id="SDHY01000001">
    <property type="protein sequence ID" value="RXK52377.1"/>
    <property type="molecule type" value="Genomic_DNA"/>
</dbReference>
<dbReference type="RefSeq" id="WP_129025579.1">
    <property type="nucleotide sequence ID" value="NZ_SDHY01000001.1"/>
</dbReference>
<sequence>MSNNTNKTWNWGHAIVGVFILFGAFMAYFYVNMTHEKVELVGDHYYEDGQKFQMKIDQKKEAALLSKKVELQFNAASHEVKLSILPGSHDLKVNFFRPSSASQDKVFSLATPQDSTWTIPGEFLTKGPWKITLEWMISDKKYLTEYRIIVP</sequence>
<keyword evidence="3" id="KW-1185">Reference proteome</keyword>
<accession>A0A4Q1C2I1</accession>
<dbReference type="Proteomes" id="UP000289455">
    <property type="component" value="Unassembled WGS sequence"/>
</dbReference>
<reference evidence="2 3" key="1">
    <citation type="submission" date="2019-01" db="EMBL/GenBank/DDBJ databases">
        <title>Cytophagaceae bacterium strain CAR-16.</title>
        <authorList>
            <person name="Chen W.-M."/>
        </authorList>
    </citation>
    <scope>NUCLEOTIDE SEQUENCE [LARGE SCALE GENOMIC DNA]</scope>
    <source>
        <strain evidence="2 3">CAR-16</strain>
    </source>
</reference>
<evidence type="ECO:0000313" key="2">
    <source>
        <dbReference type="EMBL" id="RXK52377.1"/>
    </source>
</evidence>